<evidence type="ECO:0000256" key="5">
    <source>
        <dbReference type="ARBA" id="ARBA00023004"/>
    </source>
</evidence>
<evidence type="ECO:0000256" key="1">
    <source>
        <dbReference type="ARBA" id="ARBA00001927"/>
    </source>
</evidence>
<proteinExistence type="predicted"/>
<evidence type="ECO:0000256" key="6">
    <source>
        <dbReference type="ARBA" id="ARBA00023014"/>
    </source>
</evidence>
<keyword evidence="11" id="KW-1185">Reference proteome</keyword>
<dbReference type="InterPro" id="IPR051269">
    <property type="entry name" value="Fe-S_cluster_ET"/>
</dbReference>
<evidence type="ECO:0000256" key="2">
    <source>
        <dbReference type="ARBA" id="ARBA00022448"/>
    </source>
</evidence>
<dbReference type="PRINTS" id="PR00352">
    <property type="entry name" value="3FE4SFRDOXIN"/>
</dbReference>
<dbReference type="GO" id="GO:0051538">
    <property type="term" value="F:3 iron, 4 sulfur cluster binding"/>
    <property type="evidence" value="ECO:0007669"/>
    <property type="project" value="UniProtKB-KW"/>
</dbReference>
<evidence type="ECO:0000259" key="9">
    <source>
        <dbReference type="PROSITE" id="PS51379"/>
    </source>
</evidence>
<reference evidence="10 11" key="1">
    <citation type="submission" date="2020-07" db="EMBL/GenBank/DDBJ databases">
        <title>Sequencing the genomes of 1000 actinobacteria strains.</title>
        <authorList>
            <person name="Klenk H.-P."/>
        </authorList>
    </citation>
    <scope>NUCLEOTIDE SEQUENCE [LARGE SCALE GENOMIC DNA]</scope>
    <source>
        <strain evidence="10 11">DSM 45772</strain>
    </source>
</reference>
<dbReference type="AlphaFoldDB" id="A0A7Y9DYL2"/>
<organism evidence="10 11">
    <name type="scientific">Actinomycetospora corticicola</name>
    <dbReference type="NCBI Taxonomy" id="663602"/>
    <lineage>
        <taxon>Bacteria</taxon>
        <taxon>Bacillati</taxon>
        <taxon>Actinomycetota</taxon>
        <taxon>Actinomycetes</taxon>
        <taxon>Pseudonocardiales</taxon>
        <taxon>Pseudonocardiaceae</taxon>
        <taxon>Actinomycetospora</taxon>
    </lineage>
</organism>
<dbReference type="PROSITE" id="PS51379">
    <property type="entry name" value="4FE4S_FER_2"/>
    <property type="match status" value="1"/>
</dbReference>
<evidence type="ECO:0000256" key="7">
    <source>
        <dbReference type="ARBA" id="ARBA00023291"/>
    </source>
</evidence>
<keyword evidence="5 8" id="KW-0408">Iron</keyword>
<dbReference type="RefSeq" id="WP_179795307.1">
    <property type="nucleotide sequence ID" value="NZ_BAABHP010000025.1"/>
</dbReference>
<dbReference type="GO" id="GO:0005506">
    <property type="term" value="F:iron ion binding"/>
    <property type="evidence" value="ECO:0007669"/>
    <property type="project" value="UniProtKB-UniRule"/>
</dbReference>
<feature type="domain" description="4Fe-4S ferredoxin-type" evidence="9">
    <location>
        <begin position="1"/>
        <end position="29"/>
    </location>
</feature>
<dbReference type="Gene3D" id="3.30.70.20">
    <property type="match status" value="1"/>
</dbReference>
<dbReference type="Pfam" id="PF13459">
    <property type="entry name" value="Fer4_15"/>
    <property type="match status" value="1"/>
</dbReference>
<dbReference type="Proteomes" id="UP000535890">
    <property type="component" value="Unassembled WGS sequence"/>
</dbReference>
<name>A0A7Y9DYL2_9PSEU</name>
<keyword evidence="6 8" id="KW-0411">Iron-sulfur</keyword>
<evidence type="ECO:0000256" key="8">
    <source>
        <dbReference type="RuleBase" id="RU368020"/>
    </source>
</evidence>
<dbReference type="PANTHER" id="PTHR36923:SF3">
    <property type="entry name" value="FERREDOXIN"/>
    <property type="match status" value="1"/>
</dbReference>
<evidence type="ECO:0000313" key="10">
    <source>
        <dbReference type="EMBL" id="NYD37775.1"/>
    </source>
</evidence>
<keyword evidence="3 8" id="KW-0479">Metal-binding</keyword>
<dbReference type="InterPro" id="IPR001080">
    <property type="entry name" value="3Fe4S_ferredoxin"/>
</dbReference>
<comment type="caution">
    <text evidence="10">The sequence shown here is derived from an EMBL/GenBank/DDBJ whole genome shotgun (WGS) entry which is preliminary data.</text>
</comment>
<dbReference type="SUPFAM" id="SSF54862">
    <property type="entry name" value="4Fe-4S ferredoxins"/>
    <property type="match status" value="1"/>
</dbReference>
<comment type="function">
    <text evidence="8">Ferredoxins are iron-sulfur proteins that transfer electrons in a wide variety of metabolic reactions.</text>
</comment>
<gene>
    <name evidence="10" type="ORF">BJ983_003877</name>
</gene>
<dbReference type="EMBL" id="JACCBN010000001">
    <property type="protein sequence ID" value="NYD37775.1"/>
    <property type="molecule type" value="Genomic_DNA"/>
</dbReference>
<evidence type="ECO:0000256" key="4">
    <source>
        <dbReference type="ARBA" id="ARBA00022982"/>
    </source>
</evidence>
<accession>A0A7Y9DYL2</accession>
<dbReference type="InterPro" id="IPR017896">
    <property type="entry name" value="4Fe4S_Fe-S-bd"/>
</dbReference>
<evidence type="ECO:0000313" key="11">
    <source>
        <dbReference type="Proteomes" id="UP000535890"/>
    </source>
</evidence>
<keyword evidence="7" id="KW-0003">3Fe-4S</keyword>
<keyword evidence="4 8" id="KW-0249">Electron transport</keyword>
<comment type="cofactor">
    <cofactor evidence="1">
        <name>[3Fe-4S] cluster</name>
        <dbReference type="ChEBI" id="CHEBI:21137"/>
    </cofactor>
</comment>
<keyword evidence="2 8" id="KW-0813">Transport</keyword>
<protein>
    <recommendedName>
        <fullName evidence="8">Ferredoxin</fullName>
    </recommendedName>
</protein>
<evidence type="ECO:0000256" key="3">
    <source>
        <dbReference type="ARBA" id="ARBA00022723"/>
    </source>
</evidence>
<dbReference type="GO" id="GO:0009055">
    <property type="term" value="F:electron transfer activity"/>
    <property type="evidence" value="ECO:0007669"/>
    <property type="project" value="UniProtKB-UniRule"/>
</dbReference>
<dbReference type="PANTHER" id="PTHR36923">
    <property type="entry name" value="FERREDOXIN"/>
    <property type="match status" value="1"/>
</dbReference>
<sequence>MKIVVDYDKCSGLGMCESMAPDVFEVEDDGSLTLHLTEVPEGREDEIRQACEACPTEALSLQD</sequence>